<gene>
    <name evidence="6" type="ORF">DJ021_17675</name>
</gene>
<evidence type="ECO:0000256" key="4">
    <source>
        <dbReference type="SAM" id="SignalP"/>
    </source>
</evidence>
<evidence type="ECO:0000256" key="1">
    <source>
        <dbReference type="ARBA" id="ARBA00007734"/>
    </source>
</evidence>
<organism evidence="6 7">
    <name type="scientific">Phenylobacterium hankyongense</name>
    <dbReference type="NCBI Taxonomy" id="1813876"/>
    <lineage>
        <taxon>Bacteria</taxon>
        <taxon>Pseudomonadati</taxon>
        <taxon>Pseudomonadota</taxon>
        <taxon>Alphaproteobacteria</taxon>
        <taxon>Caulobacterales</taxon>
        <taxon>Caulobacteraceae</taxon>
        <taxon>Phenylobacterium</taxon>
    </lineage>
</organism>
<accession>A0A328B529</accession>
<dbReference type="PROSITE" id="PS00922">
    <property type="entry name" value="TRANSGLYCOSYLASE"/>
    <property type="match status" value="1"/>
</dbReference>
<keyword evidence="7" id="KW-1185">Reference proteome</keyword>
<comment type="similarity">
    <text evidence="2">Belongs to the virb1 family.</text>
</comment>
<evidence type="ECO:0000313" key="7">
    <source>
        <dbReference type="Proteomes" id="UP000249842"/>
    </source>
</evidence>
<dbReference type="GO" id="GO:0004553">
    <property type="term" value="F:hydrolase activity, hydrolyzing O-glycosyl compounds"/>
    <property type="evidence" value="ECO:0007669"/>
    <property type="project" value="InterPro"/>
</dbReference>
<dbReference type="GO" id="GO:0016020">
    <property type="term" value="C:membrane"/>
    <property type="evidence" value="ECO:0007669"/>
    <property type="project" value="InterPro"/>
</dbReference>
<dbReference type="InterPro" id="IPR023346">
    <property type="entry name" value="Lysozyme-like_dom_sf"/>
</dbReference>
<dbReference type="GO" id="GO:0008933">
    <property type="term" value="F:peptidoglycan lytic transglycosylase activity"/>
    <property type="evidence" value="ECO:0007669"/>
    <property type="project" value="InterPro"/>
</dbReference>
<dbReference type="InterPro" id="IPR008258">
    <property type="entry name" value="Transglycosylase_SLT_dom_1"/>
</dbReference>
<dbReference type="Gene3D" id="1.25.20.10">
    <property type="entry name" value="Bacterial muramidases"/>
    <property type="match status" value="1"/>
</dbReference>
<sequence>MHAKARKAFVAASMILLAGAAARAQPSDPIDALLQREAPLPQPGEPIRQTVRTPLSQADLGNFRQAVESARRGDITGARVAIAAIDDSTAKKTATWVLVDSNGDSLGFFEVDQARRSLAGWPRAAKRQNSAEKLLETSGKTPAQTIAWFDGAEPQTAQGALALAAAYRGLGQTDKAAALIRHWWRDKSFEADVQRSMLARFADVLTVDDHVRRTDILLYGSQGPAARDMIPLLPADQQQAALARIALRANTADANELAAALPADVAQSPGVAFERAAYLRRHGLSDLALGQLQNFPKDVVTQDQADRVWDERHQLVLASLKNSDFKSAYAAAASSGLTSGSDATEAEFYAGWIALTRLKDPARAAGHFAAIDRIGSSPITRARALYWRGRAAEASGDQNGAQGFYEAASKYYTCFYGQLAGEKLGRRLTLPGDPELSATDRARFEGRDAVQAMRLLYDSGQRDLFRTFALSLDDILPTVEDEAQLVDLVRGYGDQDTSMKVARAAAQRGFILPQRAYPLRNPPQVMGGPEPALVLGITRQESGFDPNVRSGVGARGMMQLMPSTAAIVARRIGVSYSAGMLDEPDYNMRLGSSFLGQLVSQFSGSYIMAAAAYNAGPGRPTQWSGYCGDPRGASTDPVDFIECIPFSETRNYVMRVMENMQVYRAKLNGGSVPLTLSSDLQRGAYNYPPALPSVASTGS</sequence>
<dbReference type="AlphaFoldDB" id="A0A328B529"/>
<feature type="signal peptide" evidence="4">
    <location>
        <begin position="1"/>
        <end position="24"/>
    </location>
</feature>
<dbReference type="SUPFAM" id="SSF53955">
    <property type="entry name" value="Lysozyme-like"/>
    <property type="match status" value="1"/>
</dbReference>
<dbReference type="InterPro" id="IPR000189">
    <property type="entry name" value="Transglyc_AS"/>
</dbReference>
<feature type="domain" description="Transglycosylase SLT" evidence="5">
    <location>
        <begin position="528"/>
        <end position="626"/>
    </location>
</feature>
<dbReference type="CDD" id="cd13401">
    <property type="entry name" value="Slt70-like"/>
    <property type="match status" value="1"/>
</dbReference>
<evidence type="ECO:0000256" key="3">
    <source>
        <dbReference type="ARBA" id="ARBA00022729"/>
    </source>
</evidence>
<dbReference type="Pfam" id="PF01464">
    <property type="entry name" value="SLT"/>
    <property type="match status" value="1"/>
</dbReference>
<evidence type="ECO:0000256" key="2">
    <source>
        <dbReference type="ARBA" id="ARBA00009387"/>
    </source>
</evidence>
<feature type="chain" id="PRO_5016308084" evidence="4">
    <location>
        <begin position="25"/>
        <end position="699"/>
    </location>
</feature>
<name>A0A328B529_9CAUL</name>
<reference evidence="7" key="1">
    <citation type="submission" date="2018-05" db="EMBL/GenBank/DDBJ databases">
        <authorList>
            <person name="Li X."/>
        </authorList>
    </citation>
    <scope>NUCLEOTIDE SEQUENCE [LARGE SCALE GENOMIC DNA]</scope>
    <source>
        <strain evidence="7">HKS-05</strain>
    </source>
</reference>
<dbReference type="SUPFAM" id="SSF48435">
    <property type="entry name" value="Bacterial muramidases"/>
    <property type="match status" value="1"/>
</dbReference>
<dbReference type="EMBL" id="QFYP01000001">
    <property type="protein sequence ID" value="RAK61501.1"/>
    <property type="molecule type" value="Genomic_DNA"/>
</dbReference>
<comment type="similarity">
    <text evidence="1">Belongs to the transglycosylase Slt family.</text>
</comment>
<keyword evidence="3 4" id="KW-0732">Signal</keyword>
<comment type="caution">
    <text evidence="6">The sequence shown here is derived from an EMBL/GenBank/DDBJ whole genome shotgun (WGS) entry which is preliminary data.</text>
</comment>
<dbReference type="GO" id="GO:0000270">
    <property type="term" value="P:peptidoglycan metabolic process"/>
    <property type="evidence" value="ECO:0007669"/>
    <property type="project" value="InterPro"/>
</dbReference>
<proteinExistence type="inferred from homology"/>
<dbReference type="PANTHER" id="PTHR37423">
    <property type="entry name" value="SOLUBLE LYTIC MUREIN TRANSGLYCOSYLASE-RELATED"/>
    <property type="match status" value="1"/>
</dbReference>
<evidence type="ECO:0000259" key="5">
    <source>
        <dbReference type="Pfam" id="PF01464"/>
    </source>
</evidence>
<dbReference type="Proteomes" id="UP000249842">
    <property type="component" value="Unassembled WGS sequence"/>
</dbReference>
<dbReference type="InterPro" id="IPR008939">
    <property type="entry name" value="Lytic_TGlycosylase_superhlx_U"/>
</dbReference>
<protein>
    <submittedName>
        <fullName evidence="6">Lytic transglycosylase domain-containing protein</fullName>
    </submittedName>
</protein>
<dbReference type="PANTHER" id="PTHR37423:SF2">
    <property type="entry name" value="MEMBRANE-BOUND LYTIC MUREIN TRANSGLYCOSYLASE C"/>
    <property type="match status" value="1"/>
</dbReference>
<dbReference type="OrthoDB" id="9815002at2"/>
<dbReference type="GO" id="GO:0042597">
    <property type="term" value="C:periplasmic space"/>
    <property type="evidence" value="ECO:0007669"/>
    <property type="project" value="InterPro"/>
</dbReference>
<dbReference type="Gene3D" id="1.10.530.10">
    <property type="match status" value="1"/>
</dbReference>
<evidence type="ECO:0000313" key="6">
    <source>
        <dbReference type="EMBL" id="RAK61501.1"/>
    </source>
</evidence>